<dbReference type="InterPro" id="IPR021993">
    <property type="entry name" value="ATPase-cat-bd"/>
</dbReference>
<keyword evidence="11 16" id="KW-0472">Membrane</keyword>
<evidence type="ECO:0000256" key="11">
    <source>
        <dbReference type="ARBA" id="ARBA00023136"/>
    </source>
</evidence>
<name>A0A6L5WIX1_9BACT</name>
<evidence type="ECO:0000256" key="1">
    <source>
        <dbReference type="ARBA" id="ARBA00004127"/>
    </source>
</evidence>
<dbReference type="Gene3D" id="2.70.150.10">
    <property type="entry name" value="Calcium-transporting ATPase, cytoplasmic transduction domain A"/>
    <property type="match status" value="1"/>
</dbReference>
<dbReference type="InterPro" id="IPR008250">
    <property type="entry name" value="ATPase_P-typ_transduc_dom_A_sf"/>
</dbReference>
<gene>
    <name evidence="18" type="primary">cadA</name>
    <name evidence="18" type="ORF">F1B92_00395</name>
</gene>
<dbReference type="Pfam" id="PF12156">
    <property type="entry name" value="ATPase-cat_bd"/>
    <property type="match status" value="1"/>
</dbReference>
<keyword evidence="7 16" id="KW-0547">Nucleotide-binding</keyword>
<reference evidence="18 19" key="2">
    <citation type="submission" date="2020-03" db="EMBL/GenBank/DDBJ databases">
        <title>Campylobacter portucalensis sp. nov., a new species of Campylobacter isolated from the reproductive tract of bulls.</title>
        <authorList>
            <person name="Silva M.F."/>
            <person name="Pereira G."/>
            <person name="Carneiro C."/>
            <person name="Hemphill A."/>
            <person name="Mateus L."/>
            <person name="Lopes-Da-Costa L."/>
            <person name="Silva E."/>
        </authorList>
    </citation>
    <scope>NUCLEOTIDE SEQUENCE [LARGE SCALE GENOMIC DNA]</scope>
    <source>
        <strain evidence="18 19">FMV-PI01</strain>
    </source>
</reference>
<dbReference type="SFLD" id="SFLDG00002">
    <property type="entry name" value="C1.7:_P-type_atpase_like"/>
    <property type="match status" value="1"/>
</dbReference>
<dbReference type="PANTHER" id="PTHR43520:SF8">
    <property type="entry name" value="P-TYPE CU(+) TRANSPORTER"/>
    <property type="match status" value="1"/>
</dbReference>
<keyword evidence="5 16" id="KW-0812">Transmembrane</keyword>
<dbReference type="RefSeq" id="WP_154569942.1">
    <property type="nucleotide sequence ID" value="NZ_VWSJ01000001.1"/>
</dbReference>
<evidence type="ECO:0000256" key="5">
    <source>
        <dbReference type="ARBA" id="ARBA00022692"/>
    </source>
</evidence>
<protein>
    <recommendedName>
        <fullName evidence="14">Copper-transporting ATPase</fullName>
        <ecNumber evidence="13">7.2.2.9</ecNumber>
    </recommendedName>
</protein>
<dbReference type="Pfam" id="PF00403">
    <property type="entry name" value="HMA"/>
    <property type="match status" value="1"/>
</dbReference>
<dbReference type="GO" id="GO:0012505">
    <property type="term" value="C:endomembrane system"/>
    <property type="evidence" value="ECO:0007669"/>
    <property type="project" value="UniProtKB-SubCell"/>
</dbReference>
<evidence type="ECO:0000313" key="19">
    <source>
        <dbReference type="Proteomes" id="UP000476338"/>
    </source>
</evidence>
<evidence type="ECO:0000256" key="10">
    <source>
        <dbReference type="ARBA" id="ARBA00022989"/>
    </source>
</evidence>
<dbReference type="EC" id="7.2.2.9" evidence="13"/>
<feature type="transmembrane region" description="Helical" evidence="16">
    <location>
        <begin position="748"/>
        <end position="781"/>
    </location>
</feature>
<dbReference type="InterPro" id="IPR027256">
    <property type="entry name" value="P-typ_ATPase_IB"/>
</dbReference>
<evidence type="ECO:0000256" key="9">
    <source>
        <dbReference type="ARBA" id="ARBA00022967"/>
    </source>
</evidence>
<dbReference type="InterPro" id="IPR023299">
    <property type="entry name" value="ATPase_P-typ_cyto_dom_N"/>
</dbReference>
<comment type="similarity">
    <text evidence="3 16">Belongs to the cation transport ATPase (P-type) (TC 3.A.3) family. Type IB subfamily.</text>
</comment>
<dbReference type="EMBL" id="VWSJ01000001">
    <property type="protein sequence ID" value="MSN95671.1"/>
    <property type="molecule type" value="Genomic_DNA"/>
</dbReference>
<dbReference type="GO" id="GO:0043682">
    <property type="term" value="F:P-type divalent copper transporter activity"/>
    <property type="evidence" value="ECO:0007669"/>
    <property type="project" value="UniProtKB-EC"/>
</dbReference>
<dbReference type="GO" id="GO:0016887">
    <property type="term" value="F:ATP hydrolysis activity"/>
    <property type="evidence" value="ECO:0007669"/>
    <property type="project" value="InterPro"/>
</dbReference>
<feature type="transmembrane region" description="Helical" evidence="16">
    <location>
        <begin position="447"/>
        <end position="479"/>
    </location>
</feature>
<feature type="transmembrane region" description="Helical" evidence="16">
    <location>
        <begin position="170"/>
        <end position="192"/>
    </location>
</feature>
<evidence type="ECO:0000256" key="6">
    <source>
        <dbReference type="ARBA" id="ARBA00022723"/>
    </source>
</evidence>
<keyword evidence="6 16" id="KW-0479">Metal-binding</keyword>
<dbReference type="NCBIfam" id="TIGR01511">
    <property type="entry name" value="ATPase-IB1_Cu"/>
    <property type="match status" value="1"/>
</dbReference>
<dbReference type="NCBIfam" id="TIGR01494">
    <property type="entry name" value="ATPase_P-type"/>
    <property type="match status" value="1"/>
</dbReference>
<keyword evidence="9" id="KW-1278">Translocase</keyword>
<dbReference type="GO" id="GO:0055070">
    <property type="term" value="P:copper ion homeostasis"/>
    <property type="evidence" value="ECO:0007669"/>
    <property type="project" value="TreeGrafter"/>
</dbReference>
<keyword evidence="19" id="KW-1185">Reference proteome</keyword>
<keyword evidence="16" id="KW-1003">Cell membrane</keyword>
<dbReference type="InterPro" id="IPR006121">
    <property type="entry name" value="HMA_dom"/>
</dbReference>
<dbReference type="NCBIfam" id="TIGR01525">
    <property type="entry name" value="ATPase-IB_hvy"/>
    <property type="match status" value="1"/>
</dbReference>
<dbReference type="CDD" id="cd02079">
    <property type="entry name" value="P-type_ATPase_HM"/>
    <property type="match status" value="1"/>
</dbReference>
<dbReference type="InterPro" id="IPR018303">
    <property type="entry name" value="ATPase_P-typ_P_site"/>
</dbReference>
<evidence type="ECO:0000256" key="4">
    <source>
        <dbReference type="ARBA" id="ARBA00022553"/>
    </source>
</evidence>
<dbReference type="PROSITE" id="PS01229">
    <property type="entry name" value="COF_2"/>
    <property type="match status" value="1"/>
</dbReference>
<dbReference type="InterPro" id="IPR044492">
    <property type="entry name" value="P_typ_ATPase_HD_dom"/>
</dbReference>
<dbReference type="Pfam" id="PF00702">
    <property type="entry name" value="Hydrolase"/>
    <property type="match status" value="1"/>
</dbReference>
<dbReference type="InterPro" id="IPR023214">
    <property type="entry name" value="HAD_sf"/>
</dbReference>
<dbReference type="Gene3D" id="3.40.1110.10">
    <property type="entry name" value="Calcium-transporting ATPase, cytoplasmic domain N"/>
    <property type="match status" value="1"/>
</dbReference>
<dbReference type="PROSITE" id="PS00154">
    <property type="entry name" value="ATPASE_E1_E2"/>
    <property type="match status" value="1"/>
</dbReference>
<feature type="transmembrane region" description="Helical" evidence="16">
    <location>
        <begin position="212"/>
        <end position="231"/>
    </location>
</feature>
<comment type="function">
    <text evidence="12">Probably involved in copper export.</text>
</comment>
<dbReference type="PRINTS" id="PR00943">
    <property type="entry name" value="CUATPASE"/>
</dbReference>
<evidence type="ECO:0000256" key="7">
    <source>
        <dbReference type="ARBA" id="ARBA00022741"/>
    </source>
</evidence>
<sequence length="793" mass="87968">MTKVKCSHCQLKFNENDMIIDEFGEKFCCNGCKQVFNLLRDEGFSDFYVKLGKNSLSPVLNLKTTTSQNTKNFYKNYVKKTKDGFNEIHIIIDGIHCLACVWLNEKILFNAKGIVEVEINASTHKARVVWDENEINLAQIFTLIQSIGYNPYPYDITRSQNHIDTKKRDFYAKLIVGIFATMNIMWIAISLYSGYFSGMDSEIKDIFHFVEFVIATPVLFYTGNAFLKGAIIALKTKTPNMDLLVFSGAFLTYIYSIYAMFARSGEVYFESVCMIITFVFAGKYLEVASQKKATDTIDSLSNSILEEVKVKTGENFELKDPNLVKKGDIVLINSGDRVLIDGIVKNGVASFDYSSLNGESLPISKEAKDKISSGAICLDGSLEYECSSDFENSILNKIINLIQNASFKKPKIEKLANQISAKFSIIVLSVAFITFFGWYFAVNFEKALIVAISVLVIACPCALGLATPVATLVGLNVGLKNAIIFKEGKVIETLAKSKTIIFDKTGTLTKAKLKVINSEFMGNFDKNLLLNLLKNSNHPVSTAIFEFLNDNSFKSIKFDEFKNVPAKGVVAKVNGLNLLGGSAKFMQENEINLSKSKTTNYFFAINSQIMAKFELQDTLRDEAKSVIGDLKRLGFQIYILSGDNENAVKNIAQSLEIPNFRANLLPDEKAKFIENLSDKNTIMVGDGVNDLVALNTASVGICMGNGATVSVEKSDAVLLNENLKNLKNAILLSRCVLKTIKQNLAFSLCYNAITITIAICGFIIPLFAAISMSFSSLIVILNSLKIRKFKGEK</sequence>
<dbReference type="SUPFAM" id="SSF56784">
    <property type="entry name" value="HAD-like"/>
    <property type="match status" value="1"/>
</dbReference>
<keyword evidence="18" id="KW-0378">Hydrolase</keyword>
<dbReference type="Gene3D" id="1.20.1110.10">
    <property type="entry name" value="Calcium-transporting ATPase, transmembrane domain"/>
    <property type="match status" value="1"/>
</dbReference>
<evidence type="ECO:0000256" key="12">
    <source>
        <dbReference type="ARBA" id="ARBA00037143"/>
    </source>
</evidence>
<feature type="transmembrane region" description="Helical" evidence="16">
    <location>
        <begin position="419"/>
        <end position="441"/>
    </location>
</feature>
<dbReference type="SUPFAM" id="SSF81665">
    <property type="entry name" value="Calcium ATPase, transmembrane domain M"/>
    <property type="match status" value="1"/>
</dbReference>
<dbReference type="GO" id="GO:0005886">
    <property type="term" value="C:plasma membrane"/>
    <property type="evidence" value="ECO:0007669"/>
    <property type="project" value="UniProtKB-SubCell"/>
</dbReference>
<evidence type="ECO:0000256" key="8">
    <source>
        <dbReference type="ARBA" id="ARBA00022840"/>
    </source>
</evidence>
<dbReference type="AlphaFoldDB" id="A0A6L5WIX1"/>
<comment type="subcellular location">
    <subcellularLocation>
        <location evidence="2 16">Cell membrane</location>
    </subcellularLocation>
    <subcellularLocation>
        <location evidence="1">Endomembrane system</location>
        <topology evidence="1">Multi-pass membrane protein</topology>
    </subcellularLocation>
</comment>
<comment type="catalytic activity">
    <reaction evidence="15">
        <text>Cu(2+)(in) + ATP + H2O = Cu(2+)(out) + ADP + phosphate + H(+)</text>
        <dbReference type="Rhea" id="RHEA:10376"/>
        <dbReference type="ChEBI" id="CHEBI:15377"/>
        <dbReference type="ChEBI" id="CHEBI:15378"/>
        <dbReference type="ChEBI" id="CHEBI:29036"/>
        <dbReference type="ChEBI" id="CHEBI:30616"/>
        <dbReference type="ChEBI" id="CHEBI:43474"/>
        <dbReference type="ChEBI" id="CHEBI:456216"/>
        <dbReference type="EC" id="7.2.2.9"/>
    </reaction>
</comment>
<dbReference type="SFLD" id="SFLDS00003">
    <property type="entry name" value="Haloacid_Dehalogenase"/>
    <property type="match status" value="1"/>
</dbReference>
<evidence type="ECO:0000259" key="17">
    <source>
        <dbReference type="PROSITE" id="PS50846"/>
    </source>
</evidence>
<dbReference type="PROSITE" id="PS50846">
    <property type="entry name" value="HMA_2"/>
    <property type="match status" value="1"/>
</dbReference>
<feature type="domain" description="HMA" evidence="17">
    <location>
        <begin position="86"/>
        <end position="152"/>
    </location>
</feature>
<dbReference type="CDD" id="cd00371">
    <property type="entry name" value="HMA"/>
    <property type="match status" value="1"/>
</dbReference>
<keyword evidence="10 16" id="KW-1133">Transmembrane helix</keyword>
<dbReference type="SUPFAM" id="SSF55008">
    <property type="entry name" value="HMA, heavy metal-associated domain"/>
    <property type="match status" value="1"/>
</dbReference>
<evidence type="ECO:0000256" key="14">
    <source>
        <dbReference type="ARBA" id="ARBA00040690"/>
    </source>
</evidence>
<comment type="caution">
    <text evidence="18">The sequence shown here is derived from an EMBL/GenBank/DDBJ whole genome shotgun (WGS) entry which is preliminary data.</text>
</comment>
<dbReference type="GO" id="GO:0005524">
    <property type="term" value="F:ATP binding"/>
    <property type="evidence" value="ECO:0007669"/>
    <property type="project" value="UniProtKB-UniRule"/>
</dbReference>
<dbReference type="PANTHER" id="PTHR43520">
    <property type="entry name" value="ATP7, ISOFORM B"/>
    <property type="match status" value="1"/>
</dbReference>
<evidence type="ECO:0000256" key="13">
    <source>
        <dbReference type="ARBA" id="ARBA00038904"/>
    </source>
</evidence>
<evidence type="ECO:0000256" key="3">
    <source>
        <dbReference type="ARBA" id="ARBA00006024"/>
    </source>
</evidence>
<evidence type="ECO:0000313" key="18">
    <source>
        <dbReference type="EMBL" id="MSN95671.1"/>
    </source>
</evidence>
<reference evidence="18 19" key="1">
    <citation type="submission" date="2019-09" db="EMBL/GenBank/DDBJ databases">
        <authorList>
            <person name="Silva M."/>
            <person name="Pereira G."/>
            <person name="Lopes-Da-Costa L."/>
            <person name="Silva E."/>
        </authorList>
    </citation>
    <scope>NUCLEOTIDE SEQUENCE [LARGE SCALE GENOMIC DNA]</scope>
    <source>
        <strain evidence="18 19">FMV-PI01</strain>
    </source>
</reference>
<dbReference type="Gene3D" id="3.40.50.1000">
    <property type="entry name" value="HAD superfamily/HAD-like"/>
    <property type="match status" value="1"/>
</dbReference>
<accession>A0A6L5WIX1</accession>
<dbReference type="SFLD" id="SFLDF00027">
    <property type="entry name" value="p-type_atpase"/>
    <property type="match status" value="1"/>
</dbReference>
<dbReference type="InterPro" id="IPR023298">
    <property type="entry name" value="ATPase_P-typ_TM_dom_sf"/>
</dbReference>
<dbReference type="Gene3D" id="3.30.70.100">
    <property type="match status" value="1"/>
</dbReference>
<dbReference type="PRINTS" id="PR00119">
    <property type="entry name" value="CATATPASE"/>
</dbReference>
<dbReference type="GO" id="GO:0005507">
    <property type="term" value="F:copper ion binding"/>
    <property type="evidence" value="ECO:0007669"/>
    <property type="project" value="TreeGrafter"/>
</dbReference>
<dbReference type="InterPro" id="IPR001757">
    <property type="entry name" value="P_typ_ATPase"/>
</dbReference>
<feature type="transmembrane region" description="Helical" evidence="16">
    <location>
        <begin position="267"/>
        <end position="285"/>
    </location>
</feature>
<dbReference type="InterPro" id="IPR036163">
    <property type="entry name" value="HMA_dom_sf"/>
</dbReference>
<keyword evidence="8 16" id="KW-0067">ATP-binding</keyword>
<dbReference type="Proteomes" id="UP000476338">
    <property type="component" value="Unassembled WGS sequence"/>
</dbReference>
<dbReference type="SUPFAM" id="SSF81653">
    <property type="entry name" value="Calcium ATPase, transduction domain A"/>
    <property type="match status" value="1"/>
</dbReference>
<dbReference type="NCBIfam" id="TIGR01512">
    <property type="entry name" value="ATPase-IB2_Cd"/>
    <property type="match status" value="1"/>
</dbReference>
<organism evidence="18 19">
    <name type="scientific">Campylobacter portucalensis</name>
    <dbReference type="NCBI Taxonomy" id="2608384"/>
    <lineage>
        <taxon>Bacteria</taxon>
        <taxon>Pseudomonadati</taxon>
        <taxon>Campylobacterota</taxon>
        <taxon>Epsilonproteobacteria</taxon>
        <taxon>Campylobacterales</taxon>
        <taxon>Campylobacteraceae</taxon>
        <taxon>Campylobacter</taxon>
    </lineage>
</organism>
<evidence type="ECO:0000256" key="2">
    <source>
        <dbReference type="ARBA" id="ARBA00004236"/>
    </source>
</evidence>
<proteinExistence type="inferred from homology"/>
<evidence type="ECO:0000256" key="16">
    <source>
        <dbReference type="RuleBase" id="RU362081"/>
    </source>
</evidence>
<dbReference type="Pfam" id="PF00122">
    <property type="entry name" value="E1-E2_ATPase"/>
    <property type="match status" value="1"/>
</dbReference>
<dbReference type="InterPro" id="IPR059000">
    <property type="entry name" value="ATPase_P-type_domA"/>
</dbReference>
<feature type="transmembrane region" description="Helical" evidence="16">
    <location>
        <begin position="243"/>
        <end position="261"/>
    </location>
</feature>
<evidence type="ECO:0000256" key="15">
    <source>
        <dbReference type="ARBA" id="ARBA00047424"/>
    </source>
</evidence>
<dbReference type="InterPro" id="IPR036412">
    <property type="entry name" value="HAD-like_sf"/>
</dbReference>
<keyword evidence="4" id="KW-0597">Phosphoprotein</keyword>